<dbReference type="Proteomes" id="UP000324222">
    <property type="component" value="Unassembled WGS sequence"/>
</dbReference>
<organism evidence="1 2">
    <name type="scientific">Portunus trituberculatus</name>
    <name type="common">Swimming crab</name>
    <name type="synonym">Neptunus trituberculatus</name>
    <dbReference type="NCBI Taxonomy" id="210409"/>
    <lineage>
        <taxon>Eukaryota</taxon>
        <taxon>Metazoa</taxon>
        <taxon>Ecdysozoa</taxon>
        <taxon>Arthropoda</taxon>
        <taxon>Crustacea</taxon>
        <taxon>Multicrustacea</taxon>
        <taxon>Malacostraca</taxon>
        <taxon>Eumalacostraca</taxon>
        <taxon>Eucarida</taxon>
        <taxon>Decapoda</taxon>
        <taxon>Pleocyemata</taxon>
        <taxon>Brachyura</taxon>
        <taxon>Eubrachyura</taxon>
        <taxon>Portunoidea</taxon>
        <taxon>Portunidae</taxon>
        <taxon>Portuninae</taxon>
        <taxon>Portunus</taxon>
    </lineage>
</organism>
<comment type="caution">
    <text evidence="1">The sequence shown here is derived from an EMBL/GenBank/DDBJ whole genome shotgun (WGS) entry which is preliminary data.</text>
</comment>
<keyword evidence="2" id="KW-1185">Reference proteome</keyword>
<protein>
    <submittedName>
        <fullName evidence="1">Uncharacterized protein</fullName>
    </submittedName>
</protein>
<evidence type="ECO:0000313" key="1">
    <source>
        <dbReference type="EMBL" id="MPC91714.1"/>
    </source>
</evidence>
<gene>
    <name evidence="1" type="ORF">E2C01_086770</name>
</gene>
<proteinExistence type="predicted"/>
<dbReference type="EMBL" id="VSRR010088736">
    <property type="protein sequence ID" value="MPC91714.1"/>
    <property type="molecule type" value="Genomic_DNA"/>
</dbReference>
<reference evidence="1 2" key="1">
    <citation type="submission" date="2019-05" db="EMBL/GenBank/DDBJ databases">
        <title>Another draft genome of Portunus trituberculatus and its Hox gene families provides insights of decapod evolution.</title>
        <authorList>
            <person name="Jeong J.-H."/>
            <person name="Song I."/>
            <person name="Kim S."/>
            <person name="Choi T."/>
            <person name="Kim D."/>
            <person name="Ryu S."/>
            <person name="Kim W."/>
        </authorList>
    </citation>
    <scope>NUCLEOTIDE SEQUENCE [LARGE SCALE GENOMIC DNA]</scope>
    <source>
        <tissue evidence="1">Muscle</tissue>
    </source>
</reference>
<dbReference type="AlphaFoldDB" id="A0A5B7JH96"/>
<evidence type="ECO:0000313" key="2">
    <source>
        <dbReference type="Proteomes" id="UP000324222"/>
    </source>
</evidence>
<accession>A0A5B7JH96</accession>
<name>A0A5B7JH96_PORTR</name>
<sequence length="17" mass="1917">MVSHMHAHSLLLGTARR</sequence>